<gene>
    <name evidence="3" type="ORF">GGI59_006559</name>
</gene>
<organism evidence="3 4">
    <name type="scientific">Rhizobium lentis</name>
    <dbReference type="NCBI Taxonomy" id="1138194"/>
    <lineage>
        <taxon>Bacteria</taxon>
        <taxon>Pseudomonadati</taxon>
        <taxon>Pseudomonadota</taxon>
        <taxon>Alphaproteobacteria</taxon>
        <taxon>Hyphomicrobiales</taxon>
        <taxon>Rhizobiaceae</taxon>
        <taxon>Rhizobium/Agrobacterium group</taxon>
        <taxon>Rhizobium</taxon>
    </lineage>
</organism>
<keyword evidence="4" id="KW-1185">Reference proteome</keyword>
<dbReference type="InterPro" id="IPR025827">
    <property type="entry name" value="Zn_ribbon_recom_dom"/>
</dbReference>
<comment type="caution">
    <text evidence="3">The sequence shown here is derived from an EMBL/GenBank/DDBJ whole genome shotgun (WGS) entry which is preliminary data.</text>
</comment>
<accession>A0A7W8XL15</accession>
<dbReference type="Proteomes" id="UP000528824">
    <property type="component" value="Unassembled WGS sequence"/>
</dbReference>
<dbReference type="RefSeq" id="WP_210316835.1">
    <property type="nucleotide sequence ID" value="NZ_JACHBB010000037.1"/>
</dbReference>
<dbReference type="AlphaFoldDB" id="A0A7W8XL15"/>
<dbReference type="GO" id="GO:0000150">
    <property type="term" value="F:DNA strand exchange activity"/>
    <property type="evidence" value="ECO:0007669"/>
    <property type="project" value="TreeGrafter"/>
</dbReference>
<dbReference type="Pfam" id="PF13408">
    <property type="entry name" value="Zn_ribbon_recom"/>
    <property type="match status" value="1"/>
</dbReference>
<evidence type="ECO:0000313" key="4">
    <source>
        <dbReference type="Proteomes" id="UP000528824"/>
    </source>
</evidence>
<dbReference type="PANTHER" id="PTHR30461:SF23">
    <property type="entry name" value="DNA RECOMBINASE-RELATED"/>
    <property type="match status" value="1"/>
</dbReference>
<evidence type="ECO:0000256" key="1">
    <source>
        <dbReference type="SAM" id="MobiDB-lite"/>
    </source>
</evidence>
<sequence>MENQRRLENNINHYEAGHSGAPRKGAALLLGIAVCGRCGRRMSLRYSGPAGNYPVYTCRADRGHDGGPLCQEVRALPVDARVESILLQALTPDRIAIAVAALGQREEEARQLERQWALRRERARYEAERARRQYDAVEPEDRLVGRSLERGGEEKLRAADAIEQNYERWRSDEPLVLSEADRDGLPALGENLPSIWRAPSTTAAERKSILRLIICEVVLDQKRLQGQVWFKILWQTGATSEHSLQRRVHTYGDYLNIDKLRTRVTELNAAGKMDKEIASALNPEGFLAAQNCAFKGDNV</sequence>
<feature type="region of interest" description="Disordered" evidence="1">
    <location>
        <begin position="1"/>
        <end position="21"/>
    </location>
</feature>
<reference evidence="3 4" key="1">
    <citation type="submission" date="2020-08" db="EMBL/GenBank/DDBJ databases">
        <title>Genomic Encyclopedia of Type Strains, Phase IV (KMG-V): Genome sequencing to study the core and pangenomes of soil and plant-associated prokaryotes.</title>
        <authorList>
            <person name="Whitman W."/>
        </authorList>
    </citation>
    <scope>NUCLEOTIDE SEQUENCE [LARGE SCALE GENOMIC DNA]</scope>
    <source>
        <strain evidence="3 4">SEMIA 4034</strain>
    </source>
</reference>
<dbReference type="PANTHER" id="PTHR30461">
    <property type="entry name" value="DNA-INVERTASE FROM LAMBDOID PROPHAGE"/>
    <property type="match status" value="1"/>
</dbReference>
<feature type="domain" description="Recombinase zinc beta ribbon" evidence="2">
    <location>
        <begin position="28"/>
        <end position="75"/>
    </location>
</feature>
<evidence type="ECO:0000313" key="3">
    <source>
        <dbReference type="EMBL" id="MBB5564847.1"/>
    </source>
</evidence>
<dbReference type="InterPro" id="IPR050639">
    <property type="entry name" value="SSR_resolvase"/>
</dbReference>
<dbReference type="EMBL" id="JACHBC010000036">
    <property type="protein sequence ID" value="MBB5564847.1"/>
    <property type="molecule type" value="Genomic_DNA"/>
</dbReference>
<name>A0A7W8XL15_9HYPH</name>
<protein>
    <recommendedName>
        <fullName evidence="2">Recombinase zinc beta ribbon domain-containing protein</fullName>
    </recommendedName>
</protein>
<proteinExistence type="predicted"/>
<evidence type="ECO:0000259" key="2">
    <source>
        <dbReference type="Pfam" id="PF13408"/>
    </source>
</evidence>